<dbReference type="Pfam" id="PF17866">
    <property type="entry name" value="AAA_lid_6"/>
    <property type="match status" value="1"/>
</dbReference>
<comment type="caution">
    <text evidence="6">The sequence shown here is derived from an EMBL/GenBank/DDBJ whole genome shotgun (WGS) entry which is preliminary data.</text>
</comment>
<evidence type="ECO:0000256" key="3">
    <source>
        <dbReference type="ARBA" id="ARBA00022840"/>
    </source>
</evidence>
<gene>
    <name evidence="6" type="ORF">nbrc107697_12460</name>
</gene>
<dbReference type="SUPFAM" id="SSF52540">
    <property type="entry name" value="P-loop containing nucleoside triphosphate hydrolases"/>
    <property type="match status" value="1"/>
</dbReference>
<keyword evidence="7" id="KW-1185">Reference proteome</keyword>
<evidence type="ECO:0000256" key="4">
    <source>
        <dbReference type="SAM" id="MobiDB-lite"/>
    </source>
</evidence>
<dbReference type="PRINTS" id="PR00819">
    <property type="entry name" value="CBXCFQXSUPER"/>
</dbReference>
<dbReference type="Pfam" id="PF00004">
    <property type="entry name" value="AAA"/>
    <property type="match status" value="1"/>
</dbReference>
<proteinExistence type="inferred from homology"/>
<dbReference type="InterPro" id="IPR011990">
    <property type="entry name" value="TPR-like_helical_dom_sf"/>
</dbReference>
<dbReference type="RefSeq" id="WP_371864493.1">
    <property type="nucleotide sequence ID" value="NZ_BJOU01000001.1"/>
</dbReference>
<dbReference type="InterPro" id="IPR000641">
    <property type="entry name" value="CbxX/CfxQ"/>
</dbReference>
<evidence type="ECO:0000256" key="1">
    <source>
        <dbReference type="ARBA" id="ARBA00010378"/>
    </source>
</evidence>
<evidence type="ECO:0000313" key="6">
    <source>
        <dbReference type="EMBL" id="GED97207.1"/>
    </source>
</evidence>
<comment type="similarity">
    <text evidence="1">Belongs to the CbxX/CfxQ family.</text>
</comment>
<dbReference type="InterPro" id="IPR050773">
    <property type="entry name" value="CbxX/CfxQ_RuBisCO_ESX"/>
</dbReference>
<dbReference type="FunFam" id="3.40.50.300:FF:000216">
    <property type="entry name" value="Type VII secretion ATPase EccA"/>
    <property type="match status" value="1"/>
</dbReference>
<dbReference type="SMART" id="SM00382">
    <property type="entry name" value="AAA"/>
    <property type="match status" value="1"/>
</dbReference>
<reference evidence="7" key="1">
    <citation type="submission" date="2019-06" db="EMBL/GenBank/DDBJ databases">
        <title>Gordonia isolated from sludge of a wastewater treatment plant.</title>
        <authorList>
            <person name="Tamura T."/>
            <person name="Aoyama K."/>
            <person name="Kang Y."/>
            <person name="Saito S."/>
            <person name="Akiyama N."/>
            <person name="Yazawa K."/>
            <person name="Gonoi T."/>
            <person name="Mikami Y."/>
        </authorList>
    </citation>
    <scope>NUCLEOTIDE SEQUENCE [LARGE SCALE GENOMIC DNA]</scope>
    <source>
        <strain evidence="7">NBRC 107697</strain>
    </source>
</reference>
<keyword evidence="3" id="KW-0067">ATP-binding</keyword>
<keyword evidence="2" id="KW-0547">Nucleotide-binding</keyword>
<dbReference type="GO" id="GO:0016887">
    <property type="term" value="F:ATP hydrolysis activity"/>
    <property type="evidence" value="ECO:0007669"/>
    <property type="project" value="InterPro"/>
</dbReference>
<feature type="domain" description="AAA+ ATPase" evidence="5">
    <location>
        <begin position="269"/>
        <end position="410"/>
    </location>
</feature>
<dbReference type="Gene3D" id="3.40.50.300">
    <property type="entry name" value="P-loop containing nucleotide triphosphate hydrolases"/>
    <property type="match status" value="1"/>
</dbReference>
<dbReference type="PANTHER" id="PTHR43392">
    <property type="entry name" value="AAA-TYPE ATPASE FAMILY PROTEIN / ANKYRIN REPEAT FAMILY PROTEIN"/>
    <property type="match status" value="1"/>
</dbReference>
<dbReference type="EMBL" id="BJOU01000001">
    <property type="protein sequence ID" value="GED97207.1"/>
    <property type="molecule type" value="Genomic_DNA"/>
</dbReference>
<evidence type="ECO:0000256" key="2">
    <source>
        <dbReference type="ARBA" id="ARBA00022741"/>
    </source>
</evidence>
<dbReference type="SUPFAM" id="SSF48452">
    <property type="entry name" value="TPR-like"/>
    <property type="match status" value="1"/>
</dbReference>
<dbReference type="Pfam" id="PF21545">
    <property type="entry name" value="T7SS_EccA1_N"/>
    <property type="match status" value="1"/>
</dbReference>
<organism evidence="6 7">
    <name type="scientific">Gordonia crocea</name>
    <dbReference type="NCBI Taxonomy" id="589162"/>
    <lineage>
        <taxon>Bacteria</taxon>
        <taxon>Bacillati</taxon>
        <taxon>Actinomycetota</taxon>
        <taxon>Actinomycetes</taxon>
        <taxon>Mycobacteriales</taxon>
        <taxon>Gordoniaceae</taxon>
        <taxon>Gordonia</taxon>
    </lineage>
</organism>
<evidence type="ECO:0000259" key="5">
    <source>
        <dbReference type="SMART" id="SM00382"/>
    </source>
</evidence>
<evidence type="ECO:0000313" key="7">
    <source>
        <dbReference type="Proteomes" id="UP000444980"/>
    </source>
</evidence>
<dbReference type="InterPro" id="IPR041627">
    <property type="entry name" value="AAA_lid_6"/>
</dbReference>
<dbReference type="AlphaFoldDB" id="A0A7I9UVF9"/>
<dbReference type="InterPro" id="IPR003959">
    <property type="entry name" value="ATPase_AAA_core"/>
</dbReference>
<dbReference type="CDD" id="cd00009">
    <property type="entry name" value="AAA"/>
    <property type="match status" value="1"/>
</dbReference>
<dbReference type="GO" id="GO:0005524">
    <property type="term" value="F:ATP binding"/>
    <property type="evidence" value="ECO:0007669"/>
    <property type="project" value="UniProtKB-KW"/>
</dbReference>
<dbReference type="Proteomes" id="UP000444980">
    <property type="component" value="Unassembled WGS sequence"/>
</dbReference>
<dbReference type="PANTHER" id="PTHR43392:SF2">
    <property type="entry name" value="AAA-TYPE ATPASE FAMILY PROTEIN _ ANKYRIN REPEAT FAMILY PROTEIN"/>
    <property type="match status" value="1"/>
</dbReference>
<name>A0A7I9UVF9_9ACTN</name>
<sequence length="520" mass="55565">MGSVVGGRCGRCTAASPGSATGARLDHDFESRFPALHESYGWCALQTTEDLRCAVAADCVNRGDLATAVNVLPPDATQSGPVAFLWGRIALAEERYQQALGFFVSVRGRGSFSLQEAASLSAAQSLLLAGDHVSAERRFGPIVDGAQDPGIRAHAQYGLGFAVGNQGRLDEAKAHFAAAQREIPTLEIPDLAGPPRADRPAAVPVGNRWPVGDETVDDLVGDETVDEVLAELNDHVGQHHLKREIEDLVALVSVEQERRARGLSGDARITQHMVFAGPPGTGKTTVARLVGRLYKALGVLAEGHVVEVDRADLVGEVLGSPQAKTTEVLDKAQGGILLIDEAYTHQGEGYSGGDVFGDEVIALLLKRMEDARDEFVVIATGYSEEMEEFLEANPGLRSRFSTTIHFEPYGPAELVEIATGMAADKGYALASDASEALHAALADAERRGVMRLRSFGNARLVRNVIEKAERKQARRLASLMGVGTVPDAAFQTFVREDIEAAVSDELNRLVSSSAPRDARD</sequence>
<accession>A0A7I9UVF9</accession>
<dbReference type="InterPro" id="IPR027417">
    <property type="entry name" value="P-loop_NTPase"/>
</dbReference>
<feature type="region of interest" description="Disordered" evidence="4">
    <location>
        <begin position="188"/>
        <end position="208"/>
    </location>
</feature>
<feature type="compositionally biased region" description="Low complexity" evidence="4">
    <location>
        <begin position="189"/>
        <end position="206"/>
    </location>
</feature>
<dbReference type="InterPro" id="IPR003593">
    <property type="entry name" value="AAA+_ATPase"/>
</dbReference>
<dbReference type="Gene3D" id="1.25.40.10">
    <property type="entry name" value="Tetratricopeptide repeat domain"/>
    <property type="match status" value="1"/>
</dbReference>
<dbReference type="Gene3D" id="1.10.8.60">
    <property type="match status" value="1"/>
</dbReference>
<protein>
    <recommendedName>
        <fullName evidence="5">AAA+ ATPase domain-containing protein</fullName>
    </recommendedName>
</protein>
<dbReference type="InterPro" id="IPR049078">
    <property type="entry name" value="T7SS_EccA1-like_N"/>
</dbReference>